<dbReference type="AlphaFoldDB" id="I0FF15"/>
<keyword evidence="1" id="KW-0614">Plasmid</keyword>
<evidence type="ECO:0000313" key="2">
    <source>
        <dbReference type="Proteomes" id="UP000005212"/>
    </source>
</evidence>
<proteinExistence type="predicted"/>
<dbReference type="KEGG" id="bcw:Q7M_1315"/>
<dbReference type="Proteomes" id="UP000005212">
    <property type="component" value="Plasmid unnamed25"/>
</dbReference>
<dbReference type="EMBL" id="CP003451">
    <property type="protein sequence ID" value="AFI32071.1"/>
    <property type="molecule type" value="Genomic_DNA"/>
</dbReference>
<reference evidence="2" key="2">
    <citation type="submission" date="2012-03" db="EMBL/GenBank/DDBJ databases">
        <title>Complete genome sequence of Borrelia crocidurae.</title>
        <authorList>
            <person name="Elbir H."/>
            <person name="Gimenez G."/>
            <person name="Robert C."/>
            <person name="Raoult D."/>
            <person name="Drancourt M."/>
        </authorList>
    </citation>
    <scope>NUCLEOTIDE SEQUENCE [LARGE SCALE GENOMIC DNA]</scope>
    <source>
        <strain evidence="2">Achema</strain>
        <plasmid evidence="2">unnamed25</plasmid>
    </source>
</reference>
<evidence type="ECO:0000313" key="1">
    <source>
        <dbReference type="EMBL" id="AFI32071.1"/>
    </source>
</evidence>
<reference evidence="1 2" key="1">
    <citation type="journal article" date="2012" name="J. Bacteriol.">
        <title>Complete Genome Sequence of Borrelia crocidurae.</title>
        <authorList>
            <person name="Elbir H."/>
            <person name="Gimenez G."/>
            <person name="Robert C."/>
            <person name="Bergstrom S."/>
            <person name="Cutler S."/>
            <person name="Raoult D."/>
            <person name="Drancourt M."/>
        </authorList>
    </citation>
    <scope>NUCLEOTIDE SEQUENCE [LARGE SCALE GENOMIC DNA]</scope>
    <source>
        <strain evidence="1 2">Achema</strain>
        <plasmid evidence="2">unnamed25</plasmid>
    </source>
</reference>
<sequence>MKEGKKGKISVREGEIGEMRREVILGERGKSKK</sequence>
<dbReference type="HOGENOM" id="CLU_3380822_0_0_12"/>
<protein>
    <submittedName>
        <fullName evidence="1">Uncharacterized protein</fullName>
    </submittedName>
</protein>
<name>I0FF15_BORCA</name>
<accession>I0FF15</accession>
<gene>
    <name evidence="1" type="ordered locus">Q7M_1315</name>
</gene>
<geneLocation type="plasmid" evidence="2">
    <name>unnamed25</name>
</geneLocation>
<organism evidence="1 2">
    <name type="scientific">Borrelia crocidurae (strain Achema)</name>
    <dbReference type="NCBI Taxonomy" id="1155096"/>
    <lineage>
        <taxon>Bacteria</taxon>
        <taxon>Pseudomonadati</taxon>
        <taxon>Spirochaetota</taxon>
        <taxon>Spirochaetia</taxon>
        <taxon>Spirochaetales</taxon>
        <taxon>Borreliaceae</taxon>
        <taxon>Borrelia</taxon>
    </lineage>
</organism>